<evidence type="ECO:0000313" key="2">
    <source>
        <dbReference type="Proteomes" id="UP000176645"/>
    </source>
</evidence>
<evidence type="ECO:0000313" key="1">
    <source>
        <dbReference type="EMBL" id="OGY27587.1"/>
    </source>
</evidence>
<reference evidence="1 2" key="1">
    <citation type="journal article" date="2016" name="Nat. Commun.">
        <title>Thousands of microbial genomes shed light on interconnected biogeochemical processes in an aquifer system.</title>
        <authorList>
            <person name="Anantharaman K."/>
            <person name="Brown C.T."/>
            <person name="Hug L.A."/>
            <person name="Sharon I."/>
            <person name="Castelle C.J."/>
            <person name="Probst A.J."/>
            <person name="Thomas B.C."/>
            <person name="Singh A."/>
            <person name="Wilkins M.J."/>
            <person name="Karaoz U."/>
            <person name="Brodie E.L."/>
            <person name="Williams K.H."/>
            <person name="Hubbard S.S."/>
            <person name="Banfield J.F."/>
        </authorList>
    </citation>
    <scope>NUCLEOTIDE SEQUENCE [LARGE SCALE GENOMIC DNA]</scope>
</reference>
<dbReference type="Proteomes" id="UP000176645">
    <property type="component" value="Unassembled WGS sequence"/>
</dbReference>
<comment type="caution">
    <text evidence="1">The sequence shown here is derived from an EMBL/GenBank/DDBJ whole genome shotgun (WGS) entry which is preliminary data.</text>
</comment>
<dbReference type="EMBL" id="MHCU01000031">
    <property type="protein sequence ID" value="OGY27587.1"/>
    <property type="molecule type" value="Genomic_DNA"/>
</dbReference>
<dbReference type="AlphaFoldDB" id="A0A1G1WK23"/>
<sequence length="176" mass="21192">MSGRVQVSHSELLAKQVLDQYFGDFKKIDNVRPEWLQGLEIDRLYPTLGVAIEFQGDQHFRVVPGMHKAPADFQKQLHLDTKKNRLIEESELKLYSINLYDLDRFRVKNLLKRMAEDGKKYAQKKGYLEEVAKLQKIRWDLEPDRQLMRRTDRLSKMKKSYYRANKKTWWRRLLHI</sequence>
<accession>A0A1G1WK23</accession>
<gene>
    <name evidence="1" type="ORF">A2Z42_03925</name>
</gene>
<protein>
    <recommendedName>
        <fullName evidence="3">DUF559 domain-containing protein</fullName>
    </recommendedName>
</protein>
<proteinExistence type="predicted"/>
<evidence type="ECO:0008006" key="3">
    <source>
        <dbReference type="Google" id="ProtNLM"/>
    </source>
</evidence>
<organism evidence="1 2">
    <name type="scientific">Candidatus Woykebacteria bacterium RBG_19FT_COMBO_43_10</name>
    <dbReference type="NCBI Taxonomy" id="1802598"/>
    <lineage>
        <taxon>Bacteria</taxon>
        <taxon>Candidatus Woykeibacteriota</taxon>
    </lineage>
</organism>
<name>A0A1G1WK23_9BACT</name>